<dbReference type="InterPro" id="IPR015795">
    <property type="entry name" value="Pyrv_Knase_C"/>
</dbReference>
<dbReference type="InterPro" id="IPR040442">
    <property type="entry name" value="Pyrv_kinase-like_dom_sf"/>
</dbReference>
<dbReference type="NCBIfam" id="NF004491">
    <property type="entry name" value="PRK05826.1"/>
    <property type="match status" value="1"/>
</dbReference>
<comment type="pathway">
    <text evidence="1 13">Carbohydrate degradation; glycolysis; pyruvate from D-glyceraldehyde 3-phosphate: step 5/5.</text>
</comment>
<evidence type="ECO:0000256" key="5">
    <source>
        <dbReference type="ARBA" id="ARBA00022723"/>
    </source>
</evidence>
<organism evidence="16 17">
    <name type="scientific">Fluviispira sanaruensis</name>
    <dbReference type="NCBI Taxonomy" id="2493639"/>
    <lineage>
        <taxon>Bacteria</taxon>
        <taxon>Pseudomonadati</taxon>
        <taxon>Bdellovibrionota</taxon>
        <taxon>Oligoflexia</taxon>
        <taxon>Silvanigrellales</taxon>
        <taxon>Silvanigrellaceae</taxon>
        <taxon>Fluviispira</taxon>
    </lineage>
</organism>
<dbReference type="GO" id="GO:0016301">
    <property type="term" value="F:kinase activity"/>
    <property type="evidence" value="ECO:0007669"/>
    <property type="project" value="UniProtKB-KW"/>
</dbReference>
<keyword evidence="8" id="KW-0067">ATP-binding</keyword>
<dbReference type="Gene3D" id="2.40.33.10">
    <property type="entry name" value="PK beta-barrel domain-like"/>
    <property type="match status" value="1"/>
</dbReference>
<dbReference type="OrthoDB" id="5288036at2"/>
<dbReference type="Gene3D" id="3.20.20.60">
    <property type="entry name" value="Phosphoenolpyruvate-binding domains"/>
    <property type="match status" value="1"/>
</dbReference>
<sequence>MDLSSLPRTKIVCTLGPSSSTKEMISKLIDAGMNVARLNFSHGEHAVHAANIALIREISKEKNVQVAILQDLQGPKIRTGKLKDGGINIKKGQKITLRYAPEQIDDAILPIDYRELATDVKVGARILLDDGLLAMKIIDIRGSDVDCEVTHGGFLKSRKGVNFPECHLSIPATTEKDIRDLLFGVAQGVDYIALSFVQTAADVSKLRMMLRALGSEIPIITKVEMLSAVQFIDDICEVSDGIMVARGDLGVECGFANVAAYQKKIIEAALNKGKPVIVATQMLDSMIEHRRPTKAEICDVANAVYDHADATMLSGESASGKYPELAVLTMRDILNRVDRSKSVSPIEPVSINRPENETAAEVFARTTTELAEKMQATAIVCLTLTGSMARYVAKYRPQAPVIAFSPRPDVVRKLSLVRGVVGVLNNIFYDSDTAFSEITKYLAKEKFVKEGDLILITGGIPVTQMLPSNTMKVHRMTKNDFI</sequence>
<dbReference type="KEGG" id="sbf:JCM31447_20490"/>
<dbReference type="EC" id="2.7.1.40" evidence="3 12"/>
<dbReference type="InterPro" id="IPR001697">
    <property type="entry name" value="Pyr_Knase"/>
</dbReference>
<dbReference type="FunFam" id="2.40.33.10:FF:000001">
    <property type="entry name" value="Pyruvate kinase"/>
    <property type="match status" value="1"/>
</dbReference>
<dbReference type="GO" id="GO:0030955">
    <property type="term" value="F:potassium ion binding"/>
    <property type="evidence" value="ECO:0007669"/>
    <property type="project" value="UniProtKB-UniRule"/>
</dbReference>
<dbReference type="PRINTS" id="PR01050">
    <property type="entry name" value="PYRUVTKNASE"/>
</dbReference>
<dbReference type="InterPro" id="IPR011037">
    <property type="entry name" value="Pyrv_Knase-like_insert_dom_sf"/>
</dbReference>
<dbReference type="Proteomes" id="UP000291236">
    <property type="component" value="Chromosome"/>
</dbReference>
<evidence type="ECO:0000256" key="9">
    <source>
        <dbReference type="ARBA" id="ARBA00022842"/>
    </source>
</evidence>
<reference evidence="16 17" key="1">
    <citation type="submission" date="2018-12" db="EMBL/GenBank/DDBJ databases">
        <title>Rubrispira sanarue gen. nov., sp., nov., a member of the order Silvanigrellales, isolated from a brackish lake in Hamamatsu Japan.</title>
        <authorList>
            <person name="Maejima Y."/>
            <person name="Iino T."/>
            <person name="Muraguchi Y."/>
            <person name="Fukuda K."/>
            <person name="Nojiri H."/>
            <person name="Ohkuma M."/>
            <person name="Moriuchi R."/>
            <person name="Dohra H."/>
            <person name="Kimbara K."/>
            <person name="Shintani M."/>
        </authorList>
    </citation>
    <scope>NUCLEOTIDE SEQUENCE [LARGE SCALE GENOMIC DNA]</scope>
    <source>
        <strain evidence="16 17">RF1110005</strain>
    </source>
</reference>
<dbReference type="InterPro" id="IPR036918">
    <property type="entry name" value="Pyrv_Knase_C_sf"/>
</dbReference>
<dbReference type="InterPro" id="IPR015793">
    <property type="entry name" value="Pyrv_Knase_brl"/>
</dbReference>
<evidence type="ECO:0000256" key="2">
    <source>
        <dbReference type="ARBA" id="ARBA00008663"/>
    </source>
</evidence>
<dbReference type="SUPFAM" id="SSF51621">
    <property type="entry name" value="Phosphoenolpyruvate/pyruvate domain"/>
    <property type="match status" value="1"/>
</dbReference>
<keyword evidence="6" id="KW-0547">Nucleotide-binding</keyword>
<gene>
    <name evidence="16" type="ORF">JCM31447_20490</name>
</gene>
<dbReference type="InterPro" id="IPR015813">
    <property type="entry name" value="Pyrv/PenolPyrv_kinase-like_dom"/>
</dbReference>
<keyword evidence="10 13" id="KW-0324">Glycolysis</keyword>
<keyword evidence="5" id="KW-0479">Metal-binding</keyword>
<dbReference type="UniPathway" id="UPA00109">
    <property type="reaction ID" value="UER00188"/>
</dbReference>
<dbReference type="RefSeq" id="WP_130609790.1">
    <property type="nucleotide sequence ID" value="NZ_AP019368.1"/>
</dbReference>
<dbReference type="SUPFAM" id="SSF50800">
    <property type="entry name" value="PK beta-barrel domain-like"/>
    <property type="match status" value="1"/>
</dbReference>
<evidence type="ECO:0000256" key="4">
    <source>
        <dbReference type="ARBA" id="ARBA00022679"/>
    </source>
</evidence>
<evidence type="ECO:0000256" key="11">
    <source>
        <dbReference type="ARBA" id="ARBA00023317"/>
    </source>
</evidence>
<protein>
    <recommendedName>
        <fullName evidence="3 12">Pyruvate kinase</fullName>
        <ecNumber evidence="3 12">2.7.1.40</ecNumber>
    </recommendedName>
</protein>
<accession>A0A4P2VX88</accession>
<feature type="domain" description="Pyruvate kinase barrel" evidence="14">
    <location>
        <begin position="7"/>
        <end position="327"/>
    </location>
</feature>
<dbReference type="Gene3D" id="3.40.1380.20">
    <property type="entry name" value="Pyruvate kinase, C-terminal domain"/>
    <property type="match status" value="1"/>
</dbReference>
<comment type="catalytic activity">
    <reaction evidence="13">
        <text>pyruvate + ATP = phosphoenolpyruvate + ADP + H(+)</text>
        <dbReference type="Rhea" id="RHEA:18157"/>
        <dbReference type="ChEBI" id="CHEBI:15361"/>
        <dbReference type="ChEBI" id="CHEBI:15378"/>
        <dbReference type="ChEBI" id="CHEBI:30616"/>
        <dbReference type="ChEBI" id="CHEBI:58702"/>
        <dbReference type="ChEBI" id="CHEBI:456216"/>
        <dbReference type="EC" id="2.7.1.40"/>
    </reaction>
</comment>
<dbReference type="EMBL" id="AP019368">
    <property type="protein sequence ID" value="BBH53602.1"/>
    <property type="molecule type" value="Genomic_DNA"/>
</dbReference>
<evidence type="ECO:0000313" key="16">
    <source>
        <dbReference type="EMBL" id="BBH53602.1"/>
    </source>
</evidence>
<keyword evidence="11 16" id="KW-0670">Pyruvate</keyword>
<proteinExistence type="inferred from homology"/>
<evidence type="ECO:0000256" key="3">
    <source>
        <dbReference type="ARBA" id="ARBA00012142"/>
    </source>
</evidence>
<keyword evidence="4 13" id="KW-0808">Transferase</keyword>
<evidence type="ECO:0000313" key="17">
    <source>
        <dbReference type="Proteomes" id="UP000291236"/>
    </source>
</evidence>
<dbReference type="GO" id="GO:0000287">
    <property type="term" value="F:magnesium ion binding"/>
    <property type="evidence" value="ECO:0007669"/>
    <property type="project" value="UniProtKB-UniRule"/>
</dbReference>
<dbReference type="Pfam" id="PF00224">
    <property type="entry name" value="PK"/>
    <property type="match status" value="1"/>
</dbReference>
<name>A0A4P2VX88_FLUSA</name>
<dbReference type="GO" id="GO:0004743">
    <property type="term" value="F:pyruvate kinase activity"/>
    <property type="evidence" value="ECO:0007669"/>
    <property type="project" value="UniProtKB-UniRule"/>
</dbReference>
<keyword evidence="17" id="KW-1185">Reference proteome</keyword>
<dbReference type="PANTHER" id="PTHR11817">
    <property type="entry name" value="PYRUVATE KINASE"/>
    <property type="match status" value="1"/>
</dbReference>
<evidence type="ECO:0000256" key="12">
    <source>
        <dbReference type="NCBIfam" id="TIGR01064"/>
    </source>
</evidence>
<comment type="similarity">
    <text evidence="2 13">Belongs to the pyruvate kinase family.</text>
</comment>
<evidence type="ECO:0000259" key="14">
    <source>
        <dbReference type="Pfam" id="PF00224"/>
    </source>
</evidence>
<evidence type="ECO:0000259" key="15">
    <source>
        <dbReference type="Pfam" id="PF02887"/>
    </source>
</evidence>
<dbReference type="NCBIfam" id="NF004978">
    <property type="entry name" value="PRK06354.1"/>
    <property type="match status" value="1"/>
</dbReference>
<dbReference type="AlphaFoldDB" id="A0A4P2VX88"/>
<keyword evidence="7 13" id="KW-0418">Kinase</keyword>
<dbReference type="NCBIfam" id="TIGR01064">
    <property type="entry name" value="pyruv_kin"/>
    <property type="match status" value="1"/>
</dbReference>
<dbReference type="GO" id="GO:0005524">
    <property type="term" value="F:ATP binding"/>
    <property type="evidence" value="ECO:0007669"/>
    <property type="project" value="UniProtKB-KW"/>
</dbReference>
<evidence type="ECO:0000256" key="6">
    <source>
        <dbReference type="ARBA" id="ARBA00022741"/>
    </source>
</evidence>
<dbReference type="SUPFAM" id="SSF52935">
    <property type="entry name" value="PK C-terminal domain-like"/>
    <property type="match status" value="1"/>
</dbReference>
<evidence type="ECO:0000256" key="7">
    <source>
        <dbReference type="ARBA" id="ARBA00022777"/>
    </source>
</evidence>
<evidence type="ECO:0000256" key="1">
    <source>
        <dbReference type="ARBA" id="ARBA00004997"/>
    </source>
</evidence>
<evidence type="ECO:0000256" key="8">
    <source>
        <dbReference type="ARBA" id="ARBA00022840"/>
    </source>
</evidence>
<evidence type="ECO:0000256" key="13">
    <source>
        <dbReference type="RuleBase" id="RU000504"/>
    </source>
</evidence>
<evidence type="ECO:0000256" key="10">
    <source>
        <dbReference type="ARBA" id="ARBA00023152"/>
    </source>
</evidence>
<dbReference type="InterPro" id="IPR015806">
    <property type="entry name" value="Pyrv_Knase_insert_dom_sf"/>
</dbReference>
<dbReference type="Pfam" id="PF02887">
    <property type="entry name" value="PK_C"/>
    <property type="match status" value="1"/>
</dbReference>
<keyword evidence="9 13" id="KW-0460">Magnesium</keyword>
<feature type="domain" description="Pyruvate kinase C-terminal" evidence="15">
    <location>
        <begin position="364"/>
        <end position="474"/>
    </location>
</feature>